<protein>
    <submittedName>
        <fullName evidence="1">Uncharacterized protein</fullName>
    </submittedName>
</protein>
<keyword evidence="2" id="KW-1185">Reference proteome</keyword>
<name>A0A517QWB0_9PLAN</name>
<proteinExistence type="predicted"/>
<dbReference type="Proteomes" id="UP000317318">
    <property type="component" value="Chromosome"/>
</dbReference>
<evidence type="ECO:0000313" key="1">
    <source>
        <dbReference type="EMBL" id="QDT35955.1"/>
    </source>
</evidence>
<organism evidence="1 2">
    <name type="scientific">Stratiformator vulcanicus</name>
    <dbReference type="NCBI Taxonomy" id="2527980"/>
    <lineage>
        <taxon>Bacteria</taxon>
        <taxon>Pseudomonadati</taxon>
        <taxon>Planctomycetota</taxon>
        <taxon>Planctomycetia</taxon>
        <taxon>Planctomycetales</taxon>
        <taxon>Planctomycetaceae</taxon>
        <taxon>Stratiformator</taxon>
    </lineage>
</organism>
<reference evidence="1 2" key="1">
    <citation type="submission" date="2019-02" db="EMBL/GenBank/DDBJ databases">
        <title>Deep-cultivation of Planctomycetes and their phenomic and genomic characterization uncovers novel biology.</title>
        <authorList>
            <person name="Wiegand S."/>
            <person name="Jogler M."/>
            <person name="Boedeker C."/>
            <person name="Pinto D."/>
            <person name="Vollmers J."/>
            <person name="Rivas-Marin E."/>
            <person name="Kohn T."/>
            <person name="Peeters S.H."/>
            <person name="Heuer A."/>
            <person name="Rast P."/>
            <person name="Oberbeckmann S."/>
            <person name="Bunk B."/>
            <person name="Jeske O."/>
            <person name="Meyerdierks A."/>
            <person name="Storesund J.E."/>
            <person name="Kallscheuer N."/>
            <person name="Luecker S."/>
            <person name="Lage O.M."/>
            <person name="Pohl T."/>
            <person name="Merkel B.J."/>
            <person name="Hornburger P."/>
            <person name="Mueller R.-W."/>
            <person name="Bruemmer F."/>
            <person name="Labrenz M."/>
            <person name="Spormann A.M."/>
            <person name="Op den Camp H."/>
            <person name="Overmann J."/>
            <person name="Amann R."/>
            <person name="Jetten M.S.M."/>
            <person name="Mascher T."/>
            <person name="Medema M.H."/>
            <person name="Devos D.P."/>
            <person name="Kaster A.-K."/>
            <person name="Ovreas L."/>
            <person name="Rohde M."/>
            <person name="Galperin M.Y."/>
            <person name="Jogler C."/>
        </authorList>
    </citation>
    <scope>NUCLEOTIDE SEQUENCE [LARGE SCALE GENOMIC DNA]</scope>
    <source>
        <strain evidence="1 2">Pan189</strain>
    </source>
</reference>
<accession>A0A517QWB0</accession>
<dbReference type="RefSeq" id="WP_310820935.1">
    <property type="nucleotide sequence ID" value="NZ_CP036268.1"/>
</dbReference>
<dbReference type="AlphaFoldDB" id="A0A517QWB0"/>
<dbReference type="KEGG" id="svp:Pan189_03100"/>
<sequence>MLESFAESLAILNGFCTRFIETIKLECLNRFVVFGKQHLDYLTREFTCPRS</sequence>
<gene>
    <name evidence="1" type="ORF">Pan189_03100</name>
</gene>
<evidence type="ECO:0000313" key="2">
    <source>
        <dbReference type="Proteomes" id="UP000317318"/>
    </source>
</evidence>
<dbReference type="EMBL" id="CP036268">
    <property type="protein sequence ID" value="QDT35955.1"/>
    <property type="molecule type" value="Genomic_DNA"/>
</dbReference>